<name>A0A4S2ME19_OPIFE</name>
<feature type="compositionally biased region" description="Polar residues" evidence="1">
    <location>
        <begin position="9"/>
        <end position="20"/>
    </location>
</feature>
<evidence type="ECO:0000313" key="2">
    <source>
        <dbReference type="EMBL" id="TGZ73219.1"/>
    </source>
</evidence>
<reference evidence="2 3" key="1">
    <citation type="journal article" date="2019" name="BMC Genomics">
        <title>New insights from Opisthorchis felineus genome: update on genomics of the epidemiologically important liver flukes.</title>
        <authorList>
            <person name="Ershov N.I."/>
            <person name="Mordvinov V.A."/>
            <person name="Prokhortchouk E.B."/>
            <person name="Pakharukova M.Y."/>
            <person name="Gunbin K.V."/>
            <person name="Ustyantsev K."/>
            <person name="Genaev M.A."/>
            <person name="Blinov A.G."/>
            <person name="Mazur A."/>
            <person name="Boulygina E."/>
            <person name="Tsygankova S."/>
            <person name="Khrameeva E."/>
            <person name="Chekanov N."/>
            <person name="Fan G."/>
            <person name="Xiao A."/>
            <person name="Zhang H."/>
            <person name="Xu X."/>
            <person name="Yang H."/>
            <person name="Solovyev V."/>
            <person name="Lee S.M."/>
            <person name="Liu X."/>
            <person name="Afonnikov D.A."/>
            <person name="Skryabin K.G."/>
        </authorList>
    </citation>
    <scope>NUCLEOTIDE SEQUENCE [LARGE SCALE GENOMIC DNA]</scope>
    <source>
        <strain evidence="2">AK-0245</strain>
        <tissue evidence="2">Whole organism</tissue>
    </source>
</reference>
<dbReference type="Proteomes" id="UP000308267">
    <property type="component" value="Unassembled WGS sequence"/>
</dbReference>
<protein>
    <submittedName>
        <fullName evidence="2">Uncharacterized protein</fullName>
    </submittedName>
</protein>
<accession>A0A4S2ME19</accession>
<comment type="caution">
    <text evidence="2">The sequence shown here is derived from an EMBL/GenBank/DDBJ whole genome shotgun (WGS) entry which is preliminary data.</text>
</comment>
<organism evidence="2 3">
    <name type="scientific">Opisthorchis felineus</name>
    <dbReference type="NCBI Taxonomy" id="147828"/>
    <lineage>
        <taxon>Eukaryota</taxon>
        <taxon>Metazoa</taxon>
        <taxon>Spiralia</taxon>
        <taxon>Lophotrochozoa</taxon>
        <taxon>Platyhelminthes</taxon>
        <taxon>Trematoda</taxon>
        <taxon>Digenea</taxon>
        <taxon>Opisthorchiida</taxon>
        <taxon>Opisthorchiata</taxon>
        <taxon>Opisthorchiidae</taxon>
        <taxon>Opisthorchis</taxon>
    </lineage>
</organism>
<keyword evidence="3" id="KW-1185">Reference proteome</keyword>
<dbReference type="EMBL" id="SJOL01002939">
    <property type="protein sequence ID" value="TGZ73219.1"/>
    <property type="molecule type" value="Genomic_DNA"/>
</dbReference>
<dbReference type="AlphaFoldDB" id="A0A4S2ME19"/>
<gene>
    <name evidence="2" type="ORF">CRM22_001642</name>
</gene>
<feature type="region of interest" description="Disordered" evidence="1">
    <location>
        <begin position="1"/>
        <end position="29"/>
    </location>
</feature>
<dbReference type="OrthoDB" id="10349228at2759"/>
<evidence type="ECO:0000256" key="1">
    <source>
        <dbReference type="SAM" id="MobiDB-lite"/>
    </source>
</evidence>
<proteinExistence type="predicted"/>
<evidence type="ECO:0000313" key="3">
    <source>
        <dbReference type="Proteomes" id="UP000308267"/>
    </source>
</evidence>
<sequence>MGLTDRRGQCNTETSSGTHSSENRSVHNRQTELELLRELMKYLSLSQSSGNATKNDTYRGHSSTHWSSPSAISFQLIRVIKACLVHLMSLTPSSTEQSDEVPADASSIPLNNLRSRQCPMESGAVPSVWMNNPQEYARFCLACLLSLHLFRIFFSPRPGVKPQLSGVATSANDPSFPHFSRSKRNNIHGDCSVQSLRNCRESPFSESNPNVFSLPSALSVDEDDGVTVIIRPIRHPKPKTHTRRSYTPNHSLNAQTIQQLQRKYSSTIPKRFSNHPHSAADHYPVRIAGAENSSEFPKQKNWNQWQSRVNSRPNFRIHI</sequence>